<feature type="compositionally biased region" description="Basic and acidic residues" evidence="10">
    <location>
        <begin position="356"/>
        <end position="367"/>
    </location>
</feature>
<feature type="compositionally biased region" description="Basic and acidic residues" evidence="10">
    <location>
        <begin position="1419"/>
        <end position="1431"/>
    </location>
</feature>
<evidence type="ECO:0000256" key="8">
    <source>
        <dbReference type="ARBA" id="ARBA00047899"/>
    </source>
</evidence>
<evidence type="ECO:0000256" key="5">
    <source>
        <dbReference type="ARBA" id="ARBA00022741"/>
    </source>
</evidence>
<feature type="region of interest" description="Disordered" evidence="10">
    <location>
        <begin position="519"/>
        <end position="540"/>
    </location>
</feature>
<feature type="compositionally biased region" description="Low complexity" evidence="10">
    <location>
        <begin position="1572"/>
        <end position="1588"/>
    </location>
</feature>
<feature type="region of interest" description="Disordered" evidence="10">
    <location>
        <begin position="1109"/>
        <end position="1154"/>
    </location>
</feature>
<evidence type="ECO:0000256" key="1">
    <source>
        <dbReference type="ARBA" id="ARBA00001946"/>
    </source>
</evidence>
<dbReference type="Gene3D" id="3.30.200.20">
    <property type="entry name" value="Phosphorylase Kinase, domain 1"/>
    <property type="match status" value="1"/>
</dbReference>
<dbReference type="Proteomes" id="UP000830375">
    <property type="component" value="Unassembled WGS sequence"/>
</dbReference>
<evidence type="ECO:0000256" key="4">
    <source>
        <dbReference type="ARBA" id="ARBA00022679"/>
    </source>
</evidence>
<gene>
    <name evidence="12" type="ORF">H4Q32_017040</name>
</gene>
<dbReference type="GO" id="GO:0016301">
    <property type="term" value="F:kinase activity"/>
    <property type="evidence" value="ECO:0007669"/>
    <property type="project" value="UniProtKB-KW"/>
</dbReference>
<evidence type="ECO:0000313" key="12">
    <source>
        <dbReference type="EMBL" id="KAI2658884.1"/>
    </source>
</evidence>
<keyword evidence="13" id="KW-1185">Reference proteome</keyword>
<comment type="catalytic activity">
    <reaction evidence="9">
        <text>L-seryl-[protein] + ATP = O-phospho-L-seryl-[protein] + ADP + H(+)</text>
        <dbReference type="Rhea" id="RHEA:17989"/>
        <dbReference type="Rhea" id="RHEA-COMP:9863"/>
        <dbReference type="Rhea" id="RHEA-COMP:11604"/>
        <dbReference type="ChEBI" id="CHEBI:15378"/>
        <dbReference type="ChEBI" id="CHEBI:29999"/>
        <dbReference type="ChEBI" id="CHEBI:30616"/>
        <dbReference type="ChEBI" id="CHEBI:83421"/>
        <dbReference type="ChEBI" id="CHEBI:456216"/>
        <dbReference type="EC" id="2.7.11.1"/>
    </reaction>
</comment>
<dbReference type="InterPro" id="IPR011009">
    <property type="entry name" value="Kinase-like_dom_sf"/>
</dbReference>
<comment type="cofactor">
    <cofactor evidence="1">
        <name>Mg(2+)</name>
        <dbReference type="ChEBI" id="CHEBI:18420"/>
    </cofactor>
</comment>
<evidence type="ECO:0000256" key="6">
    <source>
        <dbReference type="ARBA" id="ARBA00022777"/>
    </source>
</evidence>
<keyword evidence="4" id="KW-0808">Transferase</keyword>
<dbReference type="PROSITE" id="PS50011">
    <property type="entry name" value="PROTEIN_KINASE_DOM"/>
    <property type="match status" value="1"/>
</dbReference>
<evidence type="ECO:0000256" key="7">
    <source>
        <dbReference type="ARBA" id="ARBA00022840"/>
    </source>
</evidence>
<organism evidence="12 13">
    <name type="scientific">Labeo rohita</name>
    <name type="common">Indian major carp</name>
    <name type="synonym">Cyprinus rohita</name>
    <dbReference type="NCBI Taxonomy" id="84645"/>
    <lineage>
        <taxon>Eukaryota</taxon>
        <taxon>Metazoa</taxon>
        <taxon>Chordata</taxon>
        <taxon>Craniata</taxon>
        <taxon>Vertebrata</taxon>
        <taxon>Euteleostomi</taxon>
        <taxon>Actinopterygii</taxon>
        <taxon>Neopterygii</taxon>
        <taxon>Teleostei</taxon>
        <taxon>Ostariophysi</taxon>
        <taxon>Cypriniformes</taxon>
        <taxon>Cyprinidae</taxon>
        <taxon>Labeoninae</taxon>
        <taxon>Labeonini</taxon>
        <taxon>Labeo</taxon>
    </lineage>
</organism>
<feature type="region of interest" description="Disordered" evidence="10">
    <location>
        <begin position="349"/>
        <end position="430"/>
    </location>
</feature>
<evidence type="ECO:0000256" key="10">
    <source>
        <dbReference type="SAM" id="MobiDB-lite"/>
    </source>
</evidence>
<dbReference type="Pfam" id="PF24889">
    <property type="entry name" value="CCTL2_WNK"/>
    <property type="match status" value="1"/>
</dbReference>
<dbReference type="EC" id="2.7.11.1" evidence="2"/>
<dbReference type="Pfam" id="PF12202">
    <property type="entry name" value="OSR1_C"/>
    <property type="match status" value="1"/>
</dbReference>
<name>A0ABQ8M7M5_LABRO</name>
<dbReference type="PROSITE" id="PS00108">
    <property type="entry name" value="PROTEIN_KINASE_ST"/>
    <property type="match status" value="1"/>
</dbReference>
<feature type="compositionally biased region" description="Acidic residues" evidence="10">
    <location>
        <begin position="1432"/>
        <end position="1445"/>
    </location>
</feature>
<dbReference type="InterPro" id="IPR000719">
    <property type="entry name" value="Prot_kinase_dom"/>
</dbReference>
<evidence type="ECO:0000256" key="3">
    <source>
        <dbReference type="ARBA" id="ARBA00022527"/>
    </source>
</evidence>
<feature type="region of interest" description="Disordered" evidence="10">
    <location>
        <begin position="1054"/>
        <end position="1085"/>
    </location>
</feature>
<dbReference type="InterPro" id="IPR008271">
    <property type="entry name" value="Ser/Thr_kinase_AS"/>
</dbReference>
<dbReference type="Gene3D" id="3.10.20.90">
    <property type="entry name" value="Phosphatidylinositol 3-kinase Catalytic Subunit, Chain A, domain 1"/>
    <property type="match status" value="2"/>
</dbReference>
<accession>A0ABQ8M7M5</accession>
<feature type="region of interest" description="Disordered" evidence="10">
    <location>
        <begin position="1299"/>
        <end position="1451"/>
    </location>
</feature>
<comment type="caution">
    <text evidence="12">The sequence shown here is derived from an EMBL/GenBank/DDBJ whole genome shotgun (WGS) entry which is preliminary data.</text>
</comment>
<evidence type="ECO:0000313" key="13">
    <source>
        <dbReference type="Proteomes" id="UP000830375"/>
    </source>
</evidence>
<dbReference type="PANTHER" id="PTHR13902">
    <property type="entry name" value="SERINE/THREONINE-PROTEIN KINASE WNK WITH NO LYSINE -RELATED"/>
    <property type="match status" value="1"/>
</dbReference>
<evidence type="ECO:0000256" key="9">
    <source>
        <dbReference type="ARBA" id="ARBA00048679"/>
    </source>
</evidence>
<sequence length="1605" mass="177168">MALEPLSLRSFHPSHTAERPSAAKSSLSFPPEDRNGLVARVFLLCLFPLQTRKLTKVERQRFSEEVEMLKGLQHPNIVRFYDSWKSTVKGHNYLKRFKEMKPKLLQRWSRQILKGLHFLHTRAPPIIHRDLKCDNIFITGPTGSVKIGDLGLATLKRASFAKSVIGTPEFMAPEMYEEKYDEAVDVYAFGMCILEMTTSEYPYSECQNAAQIYRKVTSGIKPDSFYKVKVPELKEIIEGCIRMNKDERYTIQDLLEHTFFQEHNGVYVELAEEDDMVKSSLKLWLRMDGTKKLHGKYKDNNAIEFLFELYKDVPEEVAQEMVVLGFVCEADYKLVAKAMRDRVTAIKRQRDKRRRLAEERQQKKKEEVIEEEPELMSPRSNVQIRENSAPSPVQIPPTPVIPEPMYSPVTGSSDFGINGSFPPEPEEPEADQHFHIRHTSCSSATSDCETDEYLSPSGLQDVTEASNGVVSCSPLLLPQQTTPTEATPIIAPLIPALRFPSLKARSLIFPQSIAVSTKTERGPLSPFSSPVDRQRSFKKSQRLPSGRLAINVCGPCRKPSVWIKQRLVLVKDLGDTISSEKQAQNGLHVPTGRTQTRPKLYASDVTSGLSDGYEGLSDRGSKFAGRRTAGKLFRRRTRSRLRITGVSDKVDRVVECQLQTHNDKMVTFKFDLDGDNPEDIAAVMMTVQLVLSHTEALCLLWDSGSVESLLPCHWWKREHPLLLVVHNEFILPSEKEGFIHRIGDIIKRAESMMRKDSTGLHESYGGARPAYINAVNSLSASQVRLRVEKPSGEGVCSDQVFVQRYLQLFVVVSVFVCKSAVSGSTRNLEACSVPPCPVLGTTKEDVKQSAAAVDLCAPSLHSCVVLCGCVSSSREPRLDPDQLLITSSRIQTSSLQESSASLARVSGVSCVLHSTRSNAEEMTECNPRTQTAGLFPNEQRSCGPNLHSLARAHSSSSLPAEFGLGGGARASPPGAAGDITSSARPLLRSQSFHNAPEHFVLLPSGSMPPSYISLARFLKKNTQINQRATVTMSAAITLSRRPPLQWELHEPATHNEGRWDEPTGSPHPHHVPSASVYAPDPRMPHSKLPHVQHFVPSYMNTGTHFPFPYPPHPASPKPAHAPLSRIHSNPTYSHSSPSSVPGSPSPIGSDVSSPVSDVNLLSPAPAMWPPHTQPLFSLANVLSMAMSMAQSFMPAPTLVQAMPGYQTAYPPMYAPQYPAPVPPEAAYNPGMAEYYQTVESQFRETLMSPPSRATPTSASAGGVSSSGPQIASAASQEGMLFAKESSKEYPHGYRTAFPRHLLEQRSSPGSSSGRSSSSRASPDIRVSSSSPRSSSPPAALETTSASRCQENSSPSEPKSTVTVGRFQVSPSKEIPENTPTQTPPVVPPDNHIPAENQQNLSVLPSCESPRDLSPADQPETPKHQKEDREGPIDEQDVDDDDEEETPVDKKYRRKKGRRLDCGPTLMGTSVDSGFSVDVEGRMWDGNTGSPPYATPLHNLWMSYTCSSSYLSSDESESEDDEMRCRSRRSRSCTPEWGRFLLPVSCLRPPCSLVASAGCLKEETSRRIMRKNSLSGDSSSSSQDGSRPSKGVTFAADFTRMVRHFC</sequence>
<keyword evidence="5" id="KW-0547">Nucleotide-binding</keyword>
<feature type="compositionally biased region" description="Low complexity" evidence="10">
    <location>
        <begin position="1248"/>
        <end position="1268"/>
    </location>
</feature>
<keyword evidence="3" id="KW-0723">Serine/threonine-protein kinase</keyword>
<feature type="region of interest" description="Disordered" evidence="10">
    <location>
        <begin position="1"/>
        <end position="29"/>
    </location>
</feature>
<dbReference type="Gene3D" id="1.10.510.10">
    <property type="entry name" value="Transferase(Phosphotransferase) domain 1"/>
    <property type="match status" value="1"/>
</dbReference>
<feature type="region of interest" description="Disordered" evidence="10">
    <location>
        <begin position="1243"/>
        <end position="1271"/>
    </location>
</feature>
<dbReference type="SUPFAM" id="SSF56112">
    <property type="entry name" value="Protein kinase-like (PK-like)"/>
    <property type="match status" value="1"/>
</dbReference>
<dbReference type="Pfam" id="PF00069">
    <property type="entry name" value="Pkinase"/>
    <property type="match status" value="1"/>
</dbReference>
<proteinExistence type="predicted"/>
<feature type="compositionally biased region" description="Polar residues" evidence="10">
    <location>
        <begin position="1341"/>
        <end position="1362"/>
    </location>
</feature>
<feature type="compositionally biased region" description="Pro residues" evidence="10">
    <location>
        <begin position="393"/>
        <end position="402"/>
    </location>
</feature>
<keyword evidence="7" id="KW-0067">ATP-binding</keyword>
<evidence type="ECO:0000256" key="2">
    <source>
        <dbReference type="ARBA" id="ARBA00012513"/>
    </source>
</evidence>
<dbReference type="EMBL" id="JACTAM010000012">
    <property type="protein sequence ID" value="KAI2658884.1"/>
    <property type="molecule type" value="Genomic_DNA"/>
</dbReference>
<feature type="domain" description="Protein kinase" evidence="11">
    <location>
        <begin position="1"/>
        <end position="260"/>
    </location>
</feature>
<feature type="region of interest" description="Disordered" evidence="10">
    <location>
        <begin position="1569"/>
        <end position="1589"/>
    </location>
</feature>
<dbReference type="InterPro" id="IPR056865">
    <property type="entry name" value="CCTL2_WNK"/>
</dbReference>
<protein>
    <recommendedName>
        <fullName evidence="2">non-specific serine/threonine protein kinase</fullName>
        <ecNumber evidence="2">2.7.11.1</ecNumber>
    </recommendedName>
</protein>
<reference evidence="12 13" key="1">
    <citation type="submission" date="2022-01" db="EMBL/GenBank/DDBJ databases">
        <title>A high-quality chromosome-level genome assembly of rohu carp, Labeo rohita.</title>
        <authorList>
            <person name="Arick M.A. II"/>
            <person name="Hsu C.-Y."/>
            <person name="Magbanua Z."/>
            <person name="Pechanova O."/>
            <person name="Grover C."/>
            <person name="Miller E."/>
            <person name="Thrash A."/>
            <person name="Ezzel L."/>
            <person name="Alam S."/>
            <person name="Benzie J."/>
            <person name="Hamilton M."/>
            <person name="Karsi A."/>
            <person name="Lawrence M.L."/>
            <person name="Peterson D.G."/>
        </authorList>
    </citation>
    <scope>NUCLEOTIDE SEQUENCE [LARGE SCALE GENOMIC DNA]</scope>
    <source>
        <strain evidence="13">BAU-BD-2019</strain>
        <tissue evidence="12">Blood</tissue>
    </source>
</reference>
<feature type="compositionally biased region" description="Polar residues" evidence="10">
    <location>
        <begin position="378"/>
        <end position="391"/>
    </location>
</feature>
<feature type="compositionally biased region" description="Low complexity" evidence="10">
    <location>
        <begin position="1305"/>
        <end position="1337"/>
    </location>
</feature>
<keyword evidence="6 12" id="KW-0418">Kinase</keyword>
<feature type="compositionally biased region" description="Low complexity" evidence="10">
    <location>
        <begin position="1117"/>
        <end position="1154"/>
    </location>
</feature>
<dbReference type="SMART" id="SM00220">
    <property type="entry name" value="S_TKc"/>
    <property type="match status" value="1"/>
</dbReference>
<dbReference type="InterPro" id="IPR024678">
    <property type="entry name" value="Kinase_OSR1/WNK_CCT"/>
</dbReference>
<evidence type="ECO:0000259" key="11">
    <source>
        <dbReference type="PROSITE" id="PS50011"/>
    </source>
</evidence>
<comment type="catalytic activity">
    <reaction evidence="8">
        <text>L-threonyl-[protein] + ATP = O-phospho-L-threonyl-[protein] + ADP + H(+)</text>
        <dbReference type="Rhea" id="RHEA:46608"/>
        <dbReference type="Rhea" id="RHEA-COMP:11060"/>
        <dbReference type="Rhea" id="RHEA-COMP:11605"/>
        <dbReference type="ChEBI" id="CHEBI:15378"/>
        <dbReference type="ChEBI" id="CHEBI:30013"/>
        <dbReference type="ChEBI" id="CHEBI:30616"/>
        <dbReference type="ChEBI" id="CHEBI:61977"/>
        <dbReference type="ChEBI" id="CHEBI:456216"/>
        <dbReference type="EC" id="2.7.11.1"/>
    </reaction>
</comment>
<dbReference type="InterPro" id="IPR050588">
    <property type="entry name" value="WNK_Ser-Thr_kinase"/>
</dbReference>